<organism evidence="3 4">
    <name type="scientific">Sulfitobacter mediterraneus</name>
    <dbReference type="NCBI Taxonomy" id="83219"/>
    <lineage>
        <taxon>Bacteria</taxon>
        <taxon>Pseudomonadati</taxon>
        <taxon>Pseudomonadota</taxon>
        <taxon>Alphaproteobacteria</taxon>
        <taxon>Rhodobacterales</taxon>
        <taxon>Roseobacteraceae</taxon>
        <taxon>Sulfitobacter</taxon>
    </lineage>
</organism>
<feature type="transmembrane region" description="Helical" evidence="1">
    <location>
        <begin position="20"/>
        <end position="38"/>
    </location>
</feature>
<keyword evidence="1" id="KW-0472">Membrane</keyword>
<dbReference type="Pfam" id="PF07331">
    <property type="entry name" value="TctB"/>
    <property type="match status" value="1"/>
</dbReference>
<dbReference type="RefSeq" id="WP_037908770.1">
    <property type="nucleotide sequence ID" value="NZ_JEMU01000009.1"/>
</dbReference>
<reference evidence="3 4" key="1">
    <citation type="journal article" date="2014" name="Genome Announc.">
        <title>Draft Genome Sequences of Two Isolates of the Roseobacter Group, Sulfitobacter sp. Strains 3SOLIMAR09 and 1FIGIMAR09, from Harbors of Mallorca Island (Mediterranean Sea).</title>
        <authorList>
            <person name="Mas-Llado M."/>
            <person name="Pina-Villalonga J.M."/>
            <person name="Brunet-Galmes I."/>
            <person name="Nogales B."/>
            <person name="Bosch R."/>
        </authorList>
    </citation>
    <scope>NUCLEOTIDE SEQUENCE [LARGE SCALE GENOMIC DNA]</scope>
    <source>
        <strain evidence="3 4">1FIGIMAR09</strain>
    </source>
</reference>
<feature type="transmembrane region" description="Helical" evidence="1">
    <location>
        <begin position="58"/>
        <end position="76"/>
    </location>
</feature>
<dbReference type="STRING" id="83219.PM02_12275"/>
<proteinExistence type="predicted"/>
<keyword evidence="1" id="KW-0812">Transmembrane</keyword>
<protein>
    <recommendedName>
        <fullName evidence="2">DUF1468 domain-containing protein</fullName>
    </recommendedName>
</protein>
<dbReference type="eggNOG" id="ENOG5032QWF">
    <property type="taxonomic scope" value="Bacteria"/>
</dbReference>
<evidence type="ECO:0000313" key="3">
    <source>
        <dbReference type="EMBL" id="KAJ02858.1"/>
    </source>
</evidence>
<gene>
    <name evidence="3" type="ORF">PM02_12275</name>
</gene>
<evidence type="ECO:0000256" key="1">
    <source>
        <dbReference type="SAM" id="Phobius"/>
    </source>
</evidence>
<keyword evidence="4" id="KW-1185">Reference proteome</keyword>
<evidence type="ECO:0000313" key="4">
    <source>
        <dbReference type="Proteomes" id="UP000027337"/>
    </source>
</evidence>
<feature type="transmembrane region" description="Helical" evidence="1">
    <location>
        <begin position="135"/>
        <end position="154"/>
    </location>
</feature>
<dbReference type="EMBL" id="JEMU01000009">
    <property type="protein sequence ID" value="KAJ02858.1"/>
    <property type="molecule type" value="Genomic_DNA"/>
</dbReference>
<dbReference type="InterPro" id="IPR009936">
    <property type="entry name" value="DUF1468"/>
</dbReference>
<sequence length="179" mass="20238">MSRVKTLQSLFKRYRRPGDIVFAWVLLIVSVFLLSQLFEQTAYKPRGKLFAQPRFWPAVSLMGMAGFAVFHLLGSALSERIEGRWREVWTWIAALEYAGWFIAYAALVPLGGYLPTTLVFALALTLRAGYRSARMLIAAGACAVIVVLLFKTLLRVNLPAGRIYELLPDGLRPFMLTYF</sequence>
<accession>A0A061ST78</accession>
<keyword evidence="1" id="KW-1133">Transmembrane helix</keyword>
<feature type="domain" description="DUF1468" evidence="2">
    <location>
        <begin position="21"/>
        <end position="159"/>
    </location>
</feature>
<name>A0A061ST78_9RHOB</name>
<comment type="caution">
    <text evidence="3">The sequence shown here is derived from an EMBL/GenBank/DDBJ whole genome shotgun (WGS) entry which is preliminary data.</text>
</comment>
<evidence type="ECO:0000259" key="2">
    <source>
        <dbReference type="Pfam" id="PF07331"/>
    </source>
</evidence>
<dbReference type="AlphaFoldDB" id="A0A061ST78"/>
<dbReference type="Proteomes" id="UP000027337">
    <property type="component" value="Unassembled WGS sequence"/>
</dbReference>